<dbReference type="OrthoDB" id="60033at2759"/>
<keyword evidence="2" id="KW-0812">Transmembrane</keyword>
<dbReference type="Pfam" id="PF01094">
    <property type="entry name" value="ANF_receptor"/>
    <property type="match status" value="1"/>
</dbReference>
<evidence type="ECO:0000256" key="2">
    <source>
        <dbReference type="ARBA" id="ARBA00022692"/>
    </source>
</evidence>
<organism evidence="7">
    <name type="scientific">Loa loa</name>
    <name type="common">Eye worm</name>
    <name type="synonym">Filaria loa</name>
    <dbReference type="NCBI Taxonomy" id="7209"/>
    <lineage>
        <taxon>Eukaryota</taxon>
        <taxon>Metazoa</taxon>
        <taxon>Ecdysozoa</taxon>
        <taxon>Nematoda</taxon>
        <taxon>Chromadorea</taxon>
        <taxon>Rhabditida</taxon>
        <taxon>Spirurina</taxon>
        <taxon>Spiruromorpha</taxon>
        <taxon>Filarioidea</taxon>
        <taxon>Onchocercidae</taxon>
        <taxon>Loa</taxon>
    </lineage>
</organism>
<dbReference type="GeneID" id="9952050"/>
<feature type="signal peptide" evidence="5">
    <location>
        <begin position="1"/>
        <end position="20"/>
    </location>
</feature>
<sequence>MKRKKIIALFFVTFGLICDGIKLGILESDQNLVHICKMAIKDGQDAGHCTTDTIQILNATICMISNPAMGTANAITFHFQEHVEAFIDSRCESEILEIASLASFWNSPVMIRAVTNPSINDQDLYPTVVQFGHISTLDFTYAIKSLIDYLNITSLAPIIERYKLMEDKLNERLNFTVKKEEIEMYVTMYDACYGFCFGTKQSSVLDGKKFAQSMRNQHFTNIFGNVTLDGIAKRLQNYAFQWLSSENDKFQQVMKLSMIEASCTNENKCFDLVTTFSLSVFF</sequence>
<protein>
    <recommendedName>
        <fullName evidence="6">Receptor ligand binding region domain-containing protein</fullName>
    </recommendedName>
</protein>
<dbReference type="RefSeq" id="XP_020306090.1">
    <property type="nucleotide sequence ID" value="XM_020450260.1"/>
</dbReference>
<dbReference type="Gene3D" id="3.40.50.2300">
    <property type="match status" value="1"/>
</dbReference>
<name>A0A1S0UHN6_LOALO</name>
<reference evidence="7" key="1">
    <citation type="submission" date="2012-04" db="EMBL/GenBank/DDBJ databases">
        <title>The Genome Sequence of Loa loa.</title>
        <authorList>
            <consortium name="The Broad Institute Genome Sequencing Platform"/>
            <consortium name="Broad Institute Genome Sequencing Center for Infectious Disease"/>
            <person name="Nutman T.B."/>
            <person name="Fink D.L."/>
            <person name="Russ C."/>
            <person name="Young S."/>
            <person name="Zeng Q."/>
            <person name="Gargeya S."/>
            <person name="Alvarado L."/>
            <person name="Berlin A."/>
            <person name="Chapman S.B."/>
            <person name="Chen Z."/>
            <person name="Freedman E."/>
            <person name="Gellesch M."/>
            <person name="Goldberg J."/>
            <person name="Griggs A."/>
            <person name="Gujja S."/>
            <person name="Heilman E.R."/>
            <person name="Heiman D."/>
            <person name="Howarth C."/>
            <person name="Mehta T."/>
            <person name="Neiman D."/>
            <person name="Pearson M."/>
            <person name="Roberts A."/>
            <person name="Saif S."/>
            <person name="Shea T."/>
            <person name="Shenoy N."/>
            <person name="Sisk P."/>
            <person name="Stolte C."/>
            <person name="Sykes S."/>
            <person name="White J."/>
            <person name="Yandava C."/>
            <person name="Haas B."/>
            <person name="Henn M.R."/>
            <person name="Nusbaum C."/>
            <person name="Birren B."/>
        </authorList>
    </citation>
    <scope>NUCLEOTIDE SEQUENCE [LARGE SCALE GENOMIC DNA]</scope>
</reference>
<keyword evidence="4" id="KW-0472">Membrane</keyword>
<evidence type="ECO:0000256" key="4">
    <source>
        <dbReference type="ARBA" id="ARBA00023136"/>
    </source>
</evidence>
<keyword evidence="5" id="KW-0732">Signal</keyword>
<keyword evidence="3" id="KW-1133">Transmembrane helix</keyword>
<dbReference type="InterPro" id="IPR001828">
    <property type="entry name" value="ANF_lig-bd_rcpt"/>
</dbReference>
<dbReference type="AlphaFoldDB" id="A0A1S0UHN6"/>
<dbReference type="EMBL" id="JH712165">
    <property type="protein sequence ID" value="EJD75212.1"/>
    <property type="molecule type" value="Genomic_DNA"/>
</dbReference>
<dbReference type="CTD" id="9952050"/>
<dbReference type="SUPFAM" id="SSF53822">
    <property type="entry name" value="Periplasmic binding protein-like I"/>
    <property type="match status" value="1"/>
</dbReference>
<evidence type="ECO:0000256" key="3">
    <source>
        <dbReference type="ARBA" id="ARBA00022989"/>
    </source>
</evidence>
<accession>A0A1S0UHN6</accession>
<dbReference type="InterPro" id="IPR028082">
    <property type="entry name" value="Peripla_BP_I"/>
</dbReference>
<evidence type="ECO:0000259" key="6">
    <source>
        <dbReference type="Pfam" id="PF01094"/>
    </source>
</evidence>
<evidence type="ECO:0000256" key="1">
    <source>
        <dbReference type="ARBA" id="ARBA00004370"/>
    </source>
</evidence>
<feature type="domain" description="Receptor ligand binding region" evidence="6">
    <location>
        <begin position="37"/>
        <end position="162"/>
    </location>
</feature>
<evidence type="ECO:0000313" key="7">
    <source>
        <dbReference type="EMBL" id="EJD75212.1"/>
    </source>
</evidence>
<dbReference type="KEGG" id="loa:LOAG_17602"/>
<dbReference type="InParanoid" id="A0A1S0UHN6"/>
<evidence type="ECO:0000256" key="5">
    <source>
        <dbReference type="SAM" id="SignalP"/>
    </source>
</evidence>
<gene>
    <name evidence="7" type="ORF">LOAG_17602</name>
</gene>
<proteinExistence type="predicted"/>
<feature type="chain" id="PRO_5010290922" description="Receptor ligand binding region domain-containing protein" evidence="5">
    <location>
        <begin position="21"/>
        <end position="282"/>
    </location>
</feature>
<dbReference type="GO" id="GO:0016020">
    <property type="term" value="C:membrane"/>
    <property type="evidence" value="ECO:0007669"/>
    <property type="project" value="UniProtKB-SubCell"/>
</dbReference>
<comment type="subcellular location">
    <subcellularLocation>
        <location evidence="1">Membrane</location>
    </subcellularLocation>
</comment>